<gene>
    <name evidence="3" type="ORF">VB854_13645</name>
</gene>
<dbReference type="Pfam" id="PF13365">
    <property type="entry name" value="Trypsin_2"/>
    <property type="match status" value="1"/>
</dbReference>
<protein>
    <submittedName>
        <fullName evidence="3">Family 10 glycosylhydrolase</fullName>
    </submittedName>
</protein>
<evidence type="ECO:0000313" key="3">
    <source>
        <dbReference type="EMBL" id="MEA5519987.1"/>
    </source>
</evidence>
<dbReference type="Proteomes" id="UP001301728">
    <property type="component" value="Unassembled WGS sequence"/>
</dbReference>
<dbReference type="SUPFAM" id="SSF51445">
    <property type="entry name" value="(Trans)glycosidases"/>
    <property type="match status" value="1"/>
</dbReference>
<organism evidence="3 4">
    <name type="scientific">Limnoraphis robusta CCNP1315</name>
    <dbReference type="NCBI Taxonomy" id="3110306"/>
    <lineage>
        <taxon>Bacteria</taxon>
        <taxon>Bacillati</taxon>
        <taxon>Cyanobacteriota</taxon>
        <taxon>Cyanophyceae</taxon>
        <taxon>Oscillatoriophycideae</taxon>
        <taxon>Oscillatoriales</taxon>
        <taxon>Sirenicapillariaceae</taxon>
        <taxon>Limnoraphis</taxon>
    </lineage>
</organism>
<sequence>MNFFLWPTQRLCDSCEREECKNGCRWGDNFITRNIEPQEWEDIAIEVFGTEASNQFRNPKPANEDELEASVLRRFNVTEPIDPARISVEKDEPDFLPYNYFEMGKKCGQSVCRLLNKVNDEDRDDSEEWLATGFLVGRRHLLTNYHVFYETICKGEKESRQEHLLEEIPLLNGKYVAEFGYEQDYLQREVKSLKYSLNKVLLYSKELDYALVEIGKEPLGRRGLQAGDWFGWLQLSRDPNTISPPWSEEIKKAFESQAKARQVQDQRNQEAPITYDIKNLEKRSVQGEPVVIIQHPQGKRKQVVVSSNRTIKLYKNYLYYEADIDFGSSGSPVFNQQWQLVALHNMAILEREDSGDSNDGETNVEAKQGVRICRIVEDIHEKVTKLLENPADNKKKLYVLKLWDFFNEYIDASVGLKKINAFDYKDLLNFLVKRLKKAELRGIWIPYIPGSKDYGFSEESMKSIIEKLKDLNFNTIYISVWVYGRPTYSSNVLKDKQLPVESPEYLLNLKKIVDFCKDQGLRVIANFESGFKVSKKEDDFYYEESWFLKKSDGNPYEEKDRSDSVIYRWLDPFKSEIQEFVLDLIGEIVGDYDFDGIQLNGSFGFPPEYDNRKEDMKSSNITLLMKKVFEKVKDKNKDAVVSLNIGYNFRWYAQKALLDWQTWEQKGYIEELILSMSVKDKEDLPYSLLPHEVKLAFKHIPVARKIDIGENMTREDVKQLIDNSQRDGFIGVYLSCPSQLASLESDRENSILNGLFQYSADPPTVSDFF</sequence>
<name>A0ABU5TZ60_9CYAN</name>
<dbReference type="InterPro" id="IPR043504">
    <property type="entry name" value="Peptidase_S1_PA_chymotrypsin"/>
</dbReference>
<dbReference type="Pfam" id="PF02638">
    <property type="entry name" value="GHL10"/>
    <property type="match status" value="1"/>
</dbReference>
<evidence type="ECO:0000313" key="4">
    <source>
        <dbReference type="Proteomes" id="UP001301728"/>
    </source>
</evidence>
<dbReference type="EMBL" id="JAYGHT010000072">
    <property type="protein sequence ID" value="MEA5519987.1"/>
    <property type="molecule type" value="Genomic_DNA"/>
</dbReference>
<feature type="domain" description="Glycosyl hydrolase-like 10" evidence="2">
    <location>
        <begin position="439"/>
        <end position="614"/>
    </location>
</feature>
<dbReference type="SUPFAM" id="SSF50494">
    <property type="entry name" value="Trypsin-like serine proteases"/>
    <property type="match status" value="1"/>
</dbReference>
<keyword evidence="4" id="KW-1185">Reference proteome</keyword>
<dbReference type="PANTHER" id="PTHR43405">
    <property type="entry name" value="GLYCOSYL HYDROLASE DIGH"/>
    <property type="match status" value="1"/>
</dbReference>
<dbReference type="PANTHER" id="PTHR43405:SF1">
    <property type="entry name" value="GLYCOSYL HYDROLASE DIGH"/>
    <property type="match status" value="1"/>
</dbReference>
<dbReference type="InterPro" id="IPR003790">
    <property type="entry name" value="GHL10"/>
</dbReference>
<proteinExistence type="predicted"/>
<dbReference type="RefSeq" id="WP_323217749.1">
    <property type="nucleotide sequence ID" value="NZ_JAYGHT010000072.1"/>
</dbReference>
<dbReference type="Gene3D" id="3.20.20.80">
    <property type="entry name" value="Glycosidases"/>
    <property type="match status" value="1"/>
</dbReference>
<evidence type="ECO:0000259" key="2">
    <source>
        <dbReference type="Pfam" id="PF02638"/>
    </source>
</evidence>
<dbReference type="Gene3D" id="2.40.10.10">
    <property type="entry name" value="Trypsin-like serine proteases"/>
    <property type="match status" value="1"/>
</dbReference>
<reference evidence="3 4" key="1">
    <citation type="submission" date="2023-12" db="EMBL/GenBank/DDBJ databases">
        <title>Baltic Sea Cyanobacteria.</title>
        <authorList>
            <person name="Delbaje E."/>
            <person name="Fewer D.P."/>
            <person name="Shishido T.K."/>
        </authorList>
    </citation>
    <scope>NUCLEOTIDE SEQUENCE [LARGE SCALE GENOMIC DNA]</scope>
    <source>
        <strain evidence="3 4">CCNP 1315</strain>
    </source>
</reference>
<accession>A0ABU5TZ60</accession>
<dbReference type="InterPro" id="IPR052177">
    <property type="entry name" value="Divisome_Glycosyl_Hydrolase"/>
</dbReference>
<comment type="caution">
    <text evidence="3">The sequence shown here is derived from an EMBL/GenBank/DDBJ whole genome shotgun (WGS) entry which is preliminary data.</text>
</comment>
<keyword evidence="1" id="KW-0732">Signal</keyword>
<evidence type="ECO:0000256" key="1">
    <source>
        <dbReference type="ARBA" id="ARBA00022729"/>
    </source>
</evidence>
<dbReference type="InterPro" id="IPR017853">
    <property type="entry name" value="GH"/>
</dbReference>
<dbReference type="InterPro" id="IPR009003">
    <property type="entry name" value="Peptidase_S1_PA"/>
</dbReference>